<dbReference type="InterPro" id="IPR016036">
    <property type="entry name" value="Malonyl_transacylase_ACP-bd"/>
</dbReference>
<dbReference type="PIRSF" id="PIRSF000446">
    <property type="entry name" value="Mct"/>
    <property type="match status" value="1"/>
</dbReference>
<dbReference type="Gene3D" id="3.40.366.10">
    <property type="entry name" value="Malonyl-Coenzyme A Acyl Carrier Protein, domain 2"/>
    <property type="match status" value="1"/>
</dbReference>
<dbReference type="InterPro" id="IPR050858">
    <property type="entry name" value="Mal-CoA-ACP_Trans/PKS_FabD"/>
</dbReference>
<proteinExistence type="inferred from homology"/>
<dbReference type="EC" id="2.3.1.39" evidence="4"/>
<dbReference type="Pfam" id="PF00698">
    <property type="entry name" value="Acyl_transf_1"/>
    <property type="match status" value="1"/>
</dbReference>
<protein>
    <recommendedName>
        <fullName evidence="4">Malonyl CoA-acyl carrier protein transacylase</fullName>
        <ecNumber evidence="4">2.3.1.39</ecNumber>
    </recommendedName>
</protein>
<dbReference type="NCBIfam" id="TIGR00128">
    <property type="entry name" value="fabD"/>
    <property type="match status" value="1"/>
</dbReference>
<sequence>MNIGLVFPGQGAQYVGMGKTLLDQYATARDTFAEADERLGFQLTKLCLEGPEAELRLTYYTQPALLTASIAFYRVLAERVDVQAMVAAGHSLGEYSALVAADALSFSDAVHLVYQRGRLMDAAVPAGQGTMAAVLGMEEDALAEICAQVTREVGEVVEIANLNCPGQIVISGTVAAVAKAGEAAKATGARRAIPLTVSGPFHCSLMEPAASEFGKLLDATNIADAGIPVVANVDAAPHQKAAEIRDVLKRQLYCPVRFTDDVLAMRAMGADMLLELGPGAVLSGLIRKIDKGILTANVEDDATLEQAIQRLTN</sequence>
<evidence type="ECO:0000259" key="5">
    <source>
        <dbReference type="SMART" id="SM00827"/>
    </source>
</evidence>
<dbReference type="SUPFAM" id="SSF55048">
    <property type="entry name" value="Probable ACP-binding domain of malonyl-CoA ACP transacylase"/>
    <property type="match status" value="1"/>
</dbReference>
<keyword evidence="1 4" id="KW-0808">Transferase</keyword>
<evidence type="ECO:0000256" key="3">
    <source>
        <dbReference type="ARBA" id="ARBA00048462"/>
    </source>
</evidence>
<comment type="catalytic activity">
    <reaction evidence="3 4">
        <text>holo-[ACP] + malonyl-CoA = malonyl-[ACP] + CoA</text>
        <dbReference type="Rhea" id="RHEA:41792"/>
        <dbReference type="Rhea" id="RHEA-COMP:9623"/>
        <dbReference type="Rhea" id="RHEA-COMP:9685"/>
        <dbReference type="ChEBI" id="CHEBI:57287"/>
        <dbReference type="ChEBI" id="CHEBI:57384"/>
        <dbReference type="ChEBI" id="CHEBI:64479"/>
        <dbReference type="ChEBI" id="CHEBI:78449"/>
        <dbReference type="EC" id="2.3.1.39"/>
    </reaction>
</comment>
<dbReference type="Gene3D" id="3.30.70.250">
    <property type="entry name" value="Malonyl-CoA ACP transacylase, ACP-binding"/>
    <property type="match status" value="1"/>
</dbReference>
<keyword evidence="7" id="KW-1185">Reference proteome</keyword>
<dbReference type="InterPro" id="IPR024925">
    <property type="entry name" value="Malonyl_CoA-ACP_transAc"/>
</dbReference>
<dbReference type="InterPro" id="IPR014043">
    <property type="entry name" value="Acyl_transferase_dom"/>
</dbReference>
<dbReference type="PANTHER" id="PTHR42681">
    <property type="entry name" value="MALONYL-COA-ACYL CARRIER PROTEIN TRANSACYLASE, MITOCHONDRIAL"/>
    <property type="match status" value="1"/>
</dbReference>
<evidence type="ECO:0000313" key="6">
    <source>
        <dbReference type="EMBL" id="MFD1677248.1"/>
    </source>
</evidence>
<feature type="domain" description="Malonyl-CoA:ACP transacylase (MAT)" evidence="5">
    <location>
        <begin position="6"/>
        <end position="301"/>
    </location>
</feature>
<reference evidence="7" key="1">
    <citation type="journal article" date="2019" name="Int. J. Syst. Evol. Microbiol.">
        <title>The Global Catalogue of Microorganisms (GCM) 10K type strain sequencing project: providing services to taxonomists for standard genome sequencing and annotation.</title>
        <authorList>
            <consortium name="The Broad Institute Genomics Platform"/>
            <consortium name="The Broad Institute Genome Sequencing Center for Infectious Disease"/>
            <person name="Wu L."/>
            <person name="Ma J."/>
        </authorList>
    </citation>
    <scope>NUCLEOTIDE SEQUENCE [LARGE SCALE GENOMIC DNA]</scope>
    <source>
        <strain evidence="7">CGMCC 1.12286</strain>
    </source>
</reference>
<evidence type="ECO:0000256" key="1">
    <source>
        <dbReference type="ARBA" id="ARBA00022679"/>
    </source>
</evidence>
<dbReference type="InterPro" id="IPR001227">
    <property type="entry name" value="Ac_transferase_dom_sf"/>
</dbReference>
<evidence type="ECO:0000256" key="2">
    <source>
        <dbReference type="ARBA" id="ARBA00023315"/>
    </source>
</evidence>
<dbReference type="PANTHER" id="PTHR42681:SF1">
    <property type="entry name" value="MALONYL-COA-ACYL CARRIER PROTEIN TRANSACYLASE, MITOCHONDRIAL"/>
    <property type="match status" value="1"/>
</dbReference>
<accession>A0ABW4JMM8</accession>
<dbReference type="InterPro" id="IPR004410">
    <property type="entry name" value="Malonyl_CoA-ACP_transAc_FabD"/>
</dbReference>
<dbReference type="RefSeq" id="WP_377945161.1">
    <property type="nucleotide sequence ID" value="NZ_JBHUCX010000092.1"/>
</dbReference>
<organism evidence="6 7">
    <name type="scientific">Alicyclobacillus fodiniaquatilis</name>
    <dbReference type="NCBI Taxonomy" id="1661150"/>
    <lineage>
        <taxon>Bacteria</taxon>
        <taxon>Bacillati</taxon>
        <taxon>Bacillota</taxon>
        <taxon>Bacilli</taxon>
        <taxon>Bacillales</taxon>
        <taxon>Alicyclobacillaceae</taxon>
        <taxon>Alicyclobacillus</taxon>
    </lineage>
</organism>
<gene>
    <name evidence="6" type="primary">fabD</name>
    <name evidence="6" type="ORF">ACFSB2_21485</name>
</gene>
<evidence type="ECO:0000256" key="4">
    <source>
        <dbReference type="PIRNR" id="PIRNR000446"/>
    </source>
</evidence>
<evidence type="ECO:0000313" key="7">
    <source>
        <dbReference type="Proteomes" id="UP001597079"/>
    </source>
</evidence>
<dbReference type="EMBL" id="JBHUCX010000092">
    <property type="protein sequence ID" value="MFD1677248.1"/>
    <property type="molecule type" value="Genomic_DNA"/>
</dbReference>
<dbReference type="SMART" id="SM00827">
    <property type="entry name" value="PKS_AT"/>
    <property type="match status" value="1"/>
</dbReference>
<comment type="caution">
    <text evidence="6">The sequence shown here is derived from an EMBL/GenBank/DDBJ whole genome shotgun (WGS) entry which is preliminary data.</text>
</comment>
<name>A0ABW4JMM8_9BACL</name>
<dbReference type="Proteomes" id="UP001597079">
    <property type="component" value="Unassembled WGS sequence"/>
</dbReference>
<dbReference type="InterPro" id="IPR016035">
    <property type="entry name" value="Acyl_Trfase/lysoPLipase"/>
</dbReference>
<comment type="similarity">
    <text evidence="4">Belongs to the fabD family.</text>
</comment>
<dbReference type="GO" id="GO:0004314">
    <property type="term" value="F:[acyl-carrier-protein] S-malonyltransferase activity"/>
    <property type="evidence" value="ECO:0007669"/>
    <property type="project" value="UniProtKB-EC"/>
</dbReference>
<keyword evidence="2 4" id="KW-0012">Acyltransferase</keyword>
<dbReference type="SUPFAM" id="SSF52151">
    <property type="entry name" value="FabD/lysophospholipase-like"/>
    <property type="match status" value="1"/>
</dbReference>